<proteinExistence type="predicted"/>
<dbReference type="EMBL" id="JAKIKS010000176">
    <property type="protein sequence ID" value="MCL1127571.1"/>
    <property type="molecule type" value="Genomic_DNA"/>
</dbReference>
<comment type="caution">
    <text evidence="1">The sequence shown here is derived from an EMBL/GenBank/DDBJ whole genome shotgun (WGS) entry which is preliminary data.</text>
</comment>
<keyword evidence="2" id="KW-1185">Reference proteome</keyword>
<sequence>MFSSKPGGEGASPLAYSYGNAAPCVKSVASELSKQGADWYAHTARKLKQNEFKLLFPYKYQAILESTAAYRDCTASHAGEALTVEVDSRFKHQYYKIGYLFLKNRIDTLWHGGIPSEVYKCLR</sequence>
<evidence type="ECO:0000313" key="2">
    <source>
        <dbReference type="Proteomes" id="UP001203423"/>
    </source>
</evidence>
<dbReference type="RefSeq" id="WP_248943011.1">
    <property type="nucleotide sequence ID" value="NZ_JAKIKS010000176.1"/>
</dbReference>
<dbReference type="Proteomes" id="UP001203423">
    <property type="component" value="Unassembled WGS sequence"/>
</dbReference>
<name>A0ABT0LIQ2_9GAMM</name>
<organism evidence="1 2">
    <name type="scientific">Shewanella surugensis</name>
    <dbReference type="NCBI Taxonomy" id="212020"/>
    <lineage>
        <taxon>Bacteria</taxon>
        <taxon>Pseudomonadati</taxon>
        <taxon>Pseudomonadota</taxon>
        <taxon>Gammaproteobacteria</taxon>
        <taxon>Alteromonadales</taxon>
        <taxon>Shewanellaceae</taxon>
        <taxon>Shewanella</taxon>
    </lineage>
</organism>
<protein>
    <submittedName>
        <fullName evidence="1">Uncharacterized protein</fullName>
    </submittedName>
</protein>
<gene>
    <name evidence="1" type="ORF">L2764_24630</name>
</gene>
<evidence type="ECO:0000313" key="1">
    <source>
        <dbReference type="EMBL" id="MCL1127571.1"/>
    </source>
</evidence>
<reference evidence="1 2" key="1">
    <citation type="submission" date="2022-01" db="EMBL/GenBank/DDBJ databases">
        <title>Whole genome-based taxonomy of the Shewanellaceae.</title>
        <authorList>
            <person name="Martin-Rodriguez A.J."/>
        </authorList>
    </citation>
    <scope>NUCLEOTIDE SEQUENCE [LARGE SCALE GENOMIC DNA]</scope>
    <source>
        <strain evidence="1 2">DSM 17177</strain>
    </source>
</reference>
<accession>A0ABT0LIQ2</accession>